<keyword evidence="1 6" id="KW-0808">Transferase</keyword>
<dbReference type="AlphaFoldDB" id="A0A264W197"/>
<evidence type="ECO:0000256" key="2">
    <source>
        <dbReference type="ARBA" id="ARBA00023315"/>
    </source>
</evidence>
<dbReference type="OrthoDB" id="9798006at2"/>
<organism evidence="6 7">
    <name type="scientific">Tetzosporium hominis</name>
    <dbReference type="NCBI Taxonomy" id="2020506"/>
    <lineage>
        <taxon>Bacteria</taxon>
        <taxon>Bacillati</taxon>
        <taxon>Bacillota</taxon>
        <taxon>Bacilli</taxon>
        <taxon>Bacillales</taxon>
        <taxon>Caryophanaceae</taxon>
        <taxon>Tetzosporium</taxon>
    </lineage>
</organism>
<evidence type="ECO:0000313" key="7">
    <source>
        <dbReference type="Proteomes" id="UP000217065"/>
    </source>
</evidence>
<evidence type="ECO:0000256" key="4">
    <source>
        <dbReference type="ARBA" id="ARBA00051334"/>
    </source>
</evidence>
<dbReference type="Gene3D" id="3.40.630.30">
    <property type="match status" value="1"/>
</dbReference>
<dbReference type="Proteomes" id="UP000217065">
    <property type="component" value="Unassembled WGS sequence"/>
</dbReference>
<proteinExistence type="predicted"/>
<dbReference type="RefSeq" id="WP_094943854.1">
    <property type="nucleotide sequence ID" value="NZ_NOKQ01000252.1"/>
</dbReference>
<reference evidence="6 7" key="1">
    <citation type="submission" date="2017-07" db="EMBL/GenBank/DDBJ databases">
        <title>Tetzosporium hominis gen.nov. sp.nov.</title>
        <authorList>
            <person name="Tetz G."/>
            <person name="Tetz V."/>
        </authorList>
    </citation>
    <scope>NUCLEOTIDE SEQUENCE [LARGE SCALE GENOMIC DNA]</scope>
    <source>
        <strain evidence="6 7">VT-49</strain>
    </source>
</reference>
<feature type="domain" description="N-acetyltransferase" evidence="5">
    <location>
        <begin position="1"/>
        <end position="153"/>
    </location>
</feature>
<dbReference type="PANTHER" id="PTHR43072">
    <property type="entry name" value="N-ACETYLTRANSFERASE"/>
    <property type="match status" value="1"/>
</dbReference>
<dbReference type="GO" id="GO:0016747">
    <property type="term" value="F:acyltransferase activity, transferring groups other than amino-acyl groups"/>
    <property type="evidence" value="ECO:0007669"/>
    <property type="project" value="InterPro"/>
</dbReference>
<comment type="caution">
    <text evidence="6">The sequence shown here is derived from an EMBL/GenBank/DDBJ whole genome shotgun (WGS) entry which is preliminary data.</text>
</comment>
<protein>
    <submittedName>
        <fullName evidence="6">N-acetyltransferase</fullName>
    </submittedName>
</protein>
<accession>A0A264W197</accession>
<dbReference type="EMBL" id="NOKQ01000252">
    <property type="protein sequence ID" value="OZS77376.1"/>
    <property type="molecule type" value="Genomic_DNA"/>
</dbReference>
<dbReference type="FunFam" id="3.40.630.30:FF:000026">
    <property type="entry name" value="Phosphinothricin acetyltransferase"/>
    <property type="match status" value="1"/>
</dbReference>
<dbReference type="Pfam" id="PF13420">
    <property type="entry name" value="Acetyltransf_4"/>
    <property type="match status" value="1"/>
</dbReference>
<evidence type="ECO:0000256" key="3">
    <source>
        <dbReference type="ARBA" id="ARBA00050603"/>
    </source>
</evidence>
<evidence type="ECO:0000313" key="6">
    <source>
        <dbReference type="EMBL" id="OZS77376.1"/>
    </source>
</evidence>
<dbReference type="PROSITE" id="PS51186">
    <property type="entry name" value="GNAT"/>
    <property type="match status" value="1"/>
</dbReference>
<comment type="catalytic activity">
    <reaction evidence="4">
        <text>L-methionine sulfone + acetyl-CoA = N-acetyl-L-methionine sulfone + CoA + H(+)</text>
        <dbReference type="Rhea" id="RHEA:47656"/>
        <dbReference type="ChEBI" id="CHEBI:15378"/>
        <dbReference type="ChEBI" id="CHEBI:57287"/>
        <dbReference type="ChEBI" id="CHEBI:57288"/>
        <dbReference type="ChEBI" id="CHEBI:87824"/>
        <dbReference type="ChEBI" id="CHEBI:87825"/>
    </reaction>
</comment>
<name>A0A264W197_9BACL</name>
<dbReference type="CDD" id="cd04301">
    <property type="entry name" value="NAT_SF"/>
    <property type="match status" value="1"/>
</dbReference>
<keyword evidence="7" id="KW-1185">Reference proteome</keyword>
<sequence>MIRPATLNDLEEILSIYNDAIVNTTAVYSYHAQTIEDRKAWFEQKQADGYPVIVFEVEGHVGGFATFGPFRAWPAYKYSIEHSVYVNTDYRKQGIGRKLLQAIIDLAKAGDYKTLVAGIDAANDKSIWLHEKLGFTHSGTVRNAGYKFERWLDLAFYQLDLDGPEIPEEG</sequence>
<comment type="catalytic activity">
    <reaction evidence="3">
        <text>L-methionine sulfoximine + acetyl-CoA = N-acetyl-L-methionine sulfoximine + CoA + H(+)</text>
        <dbReference type="Rhea" id="RHEA:47660"/>
        <dbReference type="ChEBI" id="CHEBI:15378"/>
        <dbReference type="ChEBI" id="CHEBI:57287"/>
        <dbReference type="ChEBI" id="CHEBI:57288"/>
        <dbReference type="ChEBI" id="CHEBI:87826"/>
        <dbReference type="ChEBI" id="CHEBI:87827"/>
    </reaction>
</comment>
<evidence type="ECO:0000259" key="5">
    <source>
        <dbReference type="PROSITE" id="PS51186"/>
    </source>
</evidence>
<dbReference type="InterPro" id="IPR000182">
    <property type="entry name" value="GNAT_dom"/>
</dbReference>
<dbReference type="PANTHER" id="PTHR43072:SF23">
    <property type="entry name" value="UPF0039 PROTEIN C11D3.02C"/>
    <property type="match status" value="1"/>
</dbReference>
<dbReference type="InterPro" id="IPR016181">
    <property type="entry name" value="Acyl_CoA_acyltransferase"/>
</dbReference>
<dbReference type="SUPFAM" id="SSF55729">
    <property type="entry name" value="Acyl-CoA N-acyltransferases (Nat)"/>
    <property type="match status" value="1"/>
</dbReference>
<evidence type="ECO:0000256" key="1">
    <source>
        <dbReference type="ARBA" id="ARBA00022679"/>
    </source>
</evidence>
<gene>
    <name evidence="6" type="ORF">CF394_11645</name>
</gene>
<keyword evidence="2" id="KW-0012">Acyltransferase</keyword>